<proteinExistence type="predicted"/>
<reference evidence="1 2" key="1">
    <citation type="submission" date="2017-11" db="EMBL/GenBank/DDBJ databases">
        <title>Draft Genome Sequence of Sporolactobacillus inulinus NBRC 111894 Isolated from Koso, a Japanese Sugar-Vegetable Fermented Beverage.</title>
        <authorList>
            <person name="Chiou T.Y."/>
            <person name="Oshima K."/>
            <person name="Suda W."/>
            <person name="Hattori M."/>
            <person name="Takahashi T."/>
        </authorList>
    </citation>
    <scope>NUCLEOTIDE SEQUENCE [LARGE SCALE GENOMIC DNA]</scope>
    <source>
        <strain evidence="1 2">NBRC111894</strain>
    </source>
</reference>
<comment type="caution">
    <text evidence="1">The sequence shown here is derived from an EMBL/GenBank/DDBJ whole genome shotgun (WGS) entry which is preliminary data.</text>
</comment>
<organism evidence="1 2">
    <name type="scientific">Sporolactobacillus inulinus</name>
    <dbReference type="NCBI Taxonomy" id="2078"/>
    <lineage>
        <taxon>Bacteria</taxon>
        <taxon>Bacillati</taxon>
        <taxon>Bacillota</taxon>
        <taxon>Bacilli</taxon>
        <taxon>Bacillales</taxon>
        <taxon>Sporolactobacillaceae</taxon>
        <taxon>Sporolactobacillus</taxon>
    </lineage>
</organism>
<protein>
    <submittedName>
        <fullName evidence="1">Uncharacterized protein</fullName>
    </submittedName>
</protein>
<sequence>MHKIIRKSKNTVDTHQLCFSLLRAISLSAADTDAHQRSATTK</sequence>
<dbReference type="AlphaFoldDB" id="A0A4Y1ZIQ7"/>
<evidence type="ECO:0000313" key="1">
    <source>
        <dbReference type="EMBL" id="GAY78975.1"/>
    </source>
</evidence>
<dbReference type="EMBL" id="BEXB01000074">
    <property type="protein sequence ID" value="GAY78975.1"/>
    <property type="molecule type" value="Genomic_DNA"/>
</dbReference>
<accession>A0A4Y1ZIQ7</accession>
<gene>
    <name evidence="1" type="ORF">NBRC111894_4529</name>
</gene>
<evidence type="ECO:0000313" key="2">
    <source>
        <dbReference type="Proteomes" id="UP000319716"/>
    </source>
</evidence>
<dbReference type="Proteomes" id="UP000319716">
    <property type="component" value="Unassembled WGS sequence"/>
</dbReference>
<name>A0A4Y1ZIQ7_9BACL</name>